<evidence type="ECO:0000256" key="3">
    <source>
        <dbReference type="ARBA" id="ARBA00022475"/>
    </source>
</evidence>
<comment type="similarity">
    <text evidence="8 9">Belongs to the TRAP transporter small permease family.</text>
</comment>
<accession>A0ABT5L5C6</accession>
<evidence type="ECO:0000256" key="9">
    <source>
        <dbReference type="RuleBase" id="RU369079"/>
    </source>
</evidence>
<organism evidence="11 12">
    <name type="scientific">Alteromonas gilva</name>
    <dbReference type="NCBI Taxonomy" id="2987522"/>
    <lineage>
        <taxon>Bacteria</taxon>
        <taxon>Pseudomonadati</taxon>
        <taxon>Pseudomonadota</taxon>
        <taxon>Gammaproteobacteria</taxon>
        <taxon>Alteromonadales</taxon>
        <taxon>Alteromonadaceae</taxon>
        <taxon>Alteromonas/Salinimonas group</taxon>
        <taxon>Alteromonas</taxon>
    </lineage>
</organism>
<gene>
    <name evidence="11" type="ORF">OIK42_15955</name>
</gene>
<evidence type="ECO:0000256" key="5">
    <source>
        <dbReference type="ARBA" id="ARBA00022692"/>
    </source>
</evidence>
<keyword evidence="12" id="KW-1185">Reference proteome</keyword>
<evidence type="ECO:0000256" key="7">
    <source>
        <dbReference type="ARBA" id="ARBA00023136"/>
    </source>
</evidence>
<protein>
    <recommendedName>
        <fullName evidence="9">TRAP transporter small permease protein</fullName>
    </recommendedName>
</protein>
<comment type="function">
    <text evidence="9">Part of the tripartite ATP-independent periplasmic (TRAP) transport system.</text>
</comment>
<reference evidence="11 12" key="1">
    <citation type="submission" date="2022-10" db="EMBL/GenBank/DDBJ databases">
        <title>Alteromonas sp. chi3 Genome sequencing.</title>
        <authorList>
            <person name="Park S."/>
        </authorList>
    </citation>
    <scope>NUCLEOTIDE SEQUENCE [LARGE SCALE GENOMIC DNA]</scope>
    <source>
        <strain evidence="12">chi3</strain>
    </source>
</reference>
<evidence type="ECO:0000256" key="6">
    <source>
        <dbReference type="ARBA" id="ARBA00022989"/>
    </source>
</evidence>
<evidence type="ECO:0000256" key="1">
    <source>
        <dbReference type="ARBA" id="ARBA00004429"/>
    </source>
</evidence>
<feature type="transmembrane region" description="Helical" evidence="9">
    <location>
        <begin position="98"/>
        <end position="119"/>
    </location>
</feature>
<evidence type="ECO:0000256" key="8">
    <source>
        <dbReference type="ARBA" id="ARBA00038436"/>
    </source>
</evidence>
<dbReference type="RefSeq" id="WP_273642053.1">
    <property type="nucleotide sequence ID" value="NZ_JAQQXP010000002.1"/>
</dbReference>
<dbReference type="EMBL" id="JAQQXP010000002">
    <property type="protein sequence ID" value="MDC8832250.1"/>
    <property type="molecule type" value="Genomic_DNA"/>
</dbReference>
<dbReference type="PANTHER" id="PTHR35011:SF4">
    <property type="entry name" value="SLL1102 PROTEIN"/>
    <property type="match status" value="1"/>
</dbReference>
<proteinExistence type="inferred from homology"/>
<keyword evidence="3" id="KW-1003">Cell membrane</keyword>
<evidence type="ECO:0000313" key="11">
    <source>
        <dbReference type="EMBL" id="MDC8832250.1"/>
    </source>
</evidence>
<feature type="transmembrane region" description="Helical" evidence="9">
    <location>
        <begin position="139"/>
        <end position="159"/>
    </location>
</feature>
<dbReference type="PANTHER" id="PTHR35011">
    <property type="entry name" value="2,3-DIKETO-L-GULONATE TRAP TRANSPORTER SMALL PERMEASE PROTEIN YIAM"/>
    <property type="match status" value="1"/>
</dbReference>
<dbReference type="Pfam" id="PF04290">
    <property type="entry name" value="DctQ"/>
    <property type="match status" value="1"/>
</dbReference>
<sequence>MHSPSSASNRLSRITAGLDVTTRTLCRWGSYLTLVMVLLMLLNVVLRYGFELGWIALQESVTYLHACAFLLGLGYTLQIDEHVRVDVFYRRFSARRQALVNLLGSLFLLLPVCAFLLYYSVPYAVESWKLLETSKEPGGLPLVFILKSVIPLGIVLLGLQGISEAIKNFQRWQESKAGQ</sequence>
<dbReference type="Proteomes" id="UP001218788">
    <property type="component" value="Unassembled WGS sequence"/>
</dbReference>
<keyword evidence="5 9" id="KW-0812">Transmembrane</keyword>
<evidence type="ECO:0000259" key="10">
    <source>
        <dbReference type="Pfam" id="PF04290"/>
    </source>
</evidence>
<comment type="subunit">
    <text evidence="9">The complex comprises the extracytoplasmic solute receptor protein and the two transmembrane proteins.</text>
</comment>
<feature type="transmembrane region" description="Helical" evidence="9">
    <location>
        <begin position="28"/>
        <end position="48"/>
    </location>
</feature>
<evidence type="ECO:0000313" key="12">
    <source>
        <dbReference type="Proteomes" id="UP001218788"/>
    </source>
</evidence>
<comment type="subcellular location">
    <subcellularLocation>
        <location evidence="1 9">Cell inner membrane</location>
        <topology evidence="1 9">Multi-pass membrane protein</topology>
    </subcellularLocation>
</comment>
<keyword evidence="7 9" id="KW-0472">Membrane</keyword>
<dbReference type="InterPro" id="IPR055348">
    <property type="entry name" value="DctQ"/>
</dbReference>
<dbReference type="InterPro" id="IPR007387">
    <property type="entry name" value="TRAP_DctQ"/>
</dbReference>
<name>A0ABT5L5C6_9ALTE</name>
<comment type="caution">
    <text evidence="11">The sequence shown here is derived from an EMBL/GenBank/DDBJ whole genome shotgun (WGS) entry which is preliminary data.</text>
</comment>
<feature type="domain" description="Tripartite ATP-independent periplasmic transporters DctQ component" evidence="10">
    <location>
        <begin position="36"/>
        <end position="170"/>
    </location>
</feature>
<evidence type="ECO:0000256" key="4">
    <source>
        <dbReference type="ARBA" id="ARBA00022519"/>
    </source>
</evidence>
<feature type="transmembrane region" description="Helical" evidence="9">
    <location>
        <begin position="60"/>
        <end position="77"/>
    </location>
</feature>
<evidence type="ECO:0000256" key="2">
    <source>
        <dbReference type="ARBA" id="ARBA00022448"/>
    </source>
</evidence>
<keyword evidence="2 9" id="KW-0813">Transport</keyword>
<keyword evidence="4 9" id="KW-0997">Cell inner membrane</keyword>
<keyword evidence="6 9" id="KW-1133">Transmembrane helix</keyword>